<comment type="caution">
    <text evidence="1">The sequence shown here is derived from an EMBL/GenBank/DDBJ whole genome shotgun (WGS) entry which is preliminary data.</text>
</comment>
<dbReference type="Gene3D" id="1.10.8.1060">
    <property type="entry name" value="Corynebacterium glutamicum thioredoxin-dependent arsenate reductase, N-terminal domain"/>
    <property type="match status" value="1"/>
</dbReference>
<gene>
    <name evidence="1" type="ORF">GPX89_14170</name>
</gene>
<evidence type="ECO:0008006" key="3">
    <source>
        <dbReference type="Google" id="ProtNLM"/>
    </source>
</evidence>
<protein>
    <recommendedName>
        <fullName evidence="3">DUF3562 domain-containing protein</fullName>
    </recommendedName>
</protein>
<organism evidence="1 2">
    <name type="scientific">Nocardia terrae</name>
    <dbReference type="NCBI Taxonomy" id="2675851"/>
    <lineage>
        <taxon>Bacteria</taxon>
        <taxon>Bacillati</taxon>
        <taxon>Actinomycetota</taxon>
        <taxon>Actinomycetes</taxon>
        <taxon>Mycobacteriales</taxon>
        <taxon>Nocardiaceae</taxon>
        <taxon>Nocardia</taxon>
    </lineage>
</organism>
<name>A0A7K1UVH2_9NOCA</name>
<dbReference type="EMBL" id="WRPP01000002">
    <property type="protein sequence ID" value="MVU78386.1"/>
    <property type="molecule type" value="Genomic_DNA"/>
</dbReference>
<evidence type="ECO:0000313" key="1">
    <source>
        <dbReference type="EMBL" id="MVU78386.1"/>
    </source>
</evidence>
<dbReference type="RefSeq" id="WP_157387891.1">
    <property type="nucleotide sequence ID" value="NZ_WRPP01000002.1"/>
</dbReference>
<proteinExistence type="predicted"/>
<evidence type="ECO:0000313" key="2">
    <source>
        <dbReference type="Proteomes" id="UP000466794"/>
    </source>
</evidence>
<dbReference type="Proteomes" id="UP000466794">
    <property type="component" value="Unassembled WGS sequence"/>
</dbReference>
<dbReference type="NCBIfam" id="NF046112">
    <property type="entry name" value="MSMEG_6209_Nter"/>
    <property type="match status" value="1"/>
</dbReference>
<keyword evidence="2" id="KW-1185">Reference proteome</keyword>
<reference evidence="1 2" key="1">
    <citation type="submission" date="2019-12" db="EMBL/GenBank/DDBJ databases">
        <title>Nocardia sp. nov. ET3-3 isolated from soil.</title>
        <authorList>
            <person name="Kanchanasin P."/>
            <person name="Tanasupawat S."/>
            <person name="Yuki M."/>
            <person name="Kudo T."/>
        </authorList>
    </citation>
    <scope>NUCLEOTIDE SEQUENCE [LARGE SCALE GENOMIC DNA]</scope>
    <source>
        <strain evidence="1 2">ET3-3</strain>
    </source>
</reference>
<accession>A0A7K1UVH2</accession>
<sequence length="69" mass="7868">MRTDEATQIQLVQDNLISHHPEVPASVIAEMVAHAREALTDARIRHFVPLLIERRARIELSMYRTAAAH</sequence>
<dbReference type="AlphaFoldDB" id="A0A7K1UVH2"/>